<dbReference type="Gene3D" id="1.10.287.950">
    <property type="entry name" value="Methyl-accepting chemotaxis protein"/>
    <property type="match status" value="1"/>
</dbReference>
<dbReference type="PRINTS" id="PR00260">
    <property type="entry name" value="CHEMTRNSDUCR"/>
</dbReference>
<dbReference type="GO" id="GO:0016020">
    <property type="term" value="C:membrane"/>
    <property type="evidence" value="ECO:0007669"/>
    <property type="project" value="InterPro"/>
</dbReference>
<dbReference type="NCBIfam" id="TIGR00229">
    <property type="entry name" value="sensory_box"/>
    <property type="match status" value="4"/>
</dbReference>
<dbReference type="CDD" id="cd00130">
    <property type="entry name" value="PAS"/>
    <property type="match status" value="4"/>
</dbReference>
<dbReference type="SMART" id="SM00283">
    <property type="entry name" value="MA"/>
    <property type="match status" value="1"/>
</dbReference>
<evidence type="ECO:0000259" key="2">
    <source>
        <dbReference type="PROSITE" id="PS50111"/>
    </source>
</evidence>
<evidence type="ECO:0000259" key="4">
    <source>
        <dbReference type="PROSITE" id="PS50113"/>
    </source>
</evidence>
<dbReference type="InterPro" id="IPR004090">
    <property type="entry name" value="Chemotax_Me-accpt_rcpt"/>
</dbReference>
<reference evidence="6" key="1">
    <citation type="submission" date="2017-05" db="EMBL/GenBank/DDBJ databases">
        <authorList>
            <person name="Rodrigo-Torres L."/>
            <person name="Arahal R. D."/>
            <person name="Lucena T."/>
        </authorList>
    </citation>
    <scope>NUCLEOTIDE SEQUENCE [LARGE SCALE GENOMIC DNA]</scope>
    <source>
        <strain evidence="6">CECT 8649</strain>
    </source>
</reference>
<accession>A0A238JFW8</accession>
<feature type="domain" description="Methyl-accepting transducer" evidence="2">
    <location>
        <begin position="510"/>
        <end position="739"/>
    </location>
</feature>
<evidence type="ECO:0000256" key="1">
    <source>
        <dbReference type="PROSITE-ProRule" id="PRU00284"/>
    </source>
</evidence>
<dbReference type="InterPro" id="IPR050903">
    <property type="entry name" value="Bact_Chemotaxis_MeTrfase"/>
</dbReference>
<keyword evidence="1" id="KW-0807">Transducer</keyword>
<dbReference type="PROSITE" id="PS50113">
    <property type="entry name" value="PAC"/>
    <property type="match status" value="3"/>
</dbReference>
<dbReference type="InterPro" id="IPR000014">
    <property type="entry name" value="PAS"/>
</dbReference>
<dbReference type="InterPro" id="IPR004089">
    <property type="entry name" value="MCPsignal_dom"/>
</dbReference>
<dbReference type="InterPro" id="IPR013655">
    <property type="entry name" value="PAS_fold_3"/>
</dbReference>
<dbReference type="SMART" id="SM00091">
    <property type="entry name" value="PAS"/>
    <property type="match status" value="4"/>
</dbReference>
<dbReference type="Pfam" id="PF08447">
    <property type="entry name" value="PAS_3"/>
    <property type="match status" value="4"/>
</dbReference>
<dbReference type="PANTHER" id="PTHR24422:SF10">
    <property type="entry name" value="CHEMOTAXIS PROTEIN METHYLTRANSFERASE 2"/>
    <property type="match status" value="1"/>
</dbReference>
<feature type="domain" description="PAC" evidence="4">
    <location>
        <begin position="335"/>
        <end position="387"/>
    </location>
</feature>
<dbReference type="SMART" id="SM00086">
    <property type="entry name" value="PAC"/>
    <property type="match status" value="4"/>
</dbReference>
<dbReference type="PROSITE" id="PS50111">
    <property type="entry name" value="CHEMOTAXIS_TRANSDUC_2"/>
    <property type="match status" value="1"/>
</dbReference>
<feature type="domain" description="PAS" evidence="3">
    <location>
        <begin position="276"/>
        <end position="306"/>
    </location>
</feature>
<feature type="domain" description="PAC" evidence="4">
    <location>
        <begin position="457"/>
        <end position="509"/>
    </location>
</feature>
<proteinExistence type="predicted"/>
<dbReference type="CDD" id="cd11386">
    <property type="entry name" value="MCP_signal"/>
    <property type="match status" value="1"/>
</dbReference>
<evidence type="ECO:0000259" key="3">
    <source>
        <dbReference type="PROSITE" id="PS50112"/>
    </source>
</evidence>
<evidence type="ECO:0000313" key="5">
    <source>
        <dbReference type="EMBL" id="SMX29305.1"/>
    </source>
</evidence>
<dbReference type="GO" id="GO:0004888">
    <property type="term" value="F:transmembrane signaling receptor activity"/>
    <property type="evidence" value="ECO:0007669"/>
    <property type="project" value="InterPro"/>
</dbReference>
<dbReference type="EMBL" id="FXXP01000002">
    <property type="protein sequence ID" value="SMX29305.1"/>
    <property type="molecule type" value="Genomic_DNA"/>
</dbReference>
<dbReference type="Pfam" id="PF00015">
    <property type="entry name" value="MCPsignal"/>
    <property type="match status" value="1"/>
</dbReference>
<dbReference type="PANTHER" id="PTHR24422">
    <property type="entry name" value="CHEMOTAXIS PROTEIN METHYLTRANSFERASE"/>
    <property type="match status" value="1"/>
</dbReference>
<dbReference type="PROSITE" id="PS50112">
    <property type="entry name" value="PAS"/>
    <property type="match status" value="2"/>
</dbReference>
<sequence length="755" mass="81964">MGAKETAAASQDVQDNADLQGVVDAINRVQAVIEFEVDGTIITANENFLATVGYSLDEIAGKHHRMFCDPAYAKSDDYHDFWMKLAMGEFSTGEFQRFGKGGEEVWINASYNPILGADGKPYKVVKFATNITEEKNRAADNAGKLAAIDRAQAVIEFELDGTILTANENFTATVGYGLDEIQGQHHRIFCDPDYAKSSEYKQFWADLAKGELKSGEFKRFDKSGNEVWINASYNPIFDAAGNPVKVIKYATNITEAKQQAAEQAGKMAAIDRAQAVIEFELDGTIITANENFTATVGYSLEEIQGKHHRIFCDPTYANSPEYRQFWADLASGQFSAGEFKRFGKSGDEIWINASYNPIFDADGNPYKVVKFATNITEEKMRSAEQDGKMAAISRAQAMIEFELDGTIITANENFTATVGYSLDEIKGQHHRMFCDPEYTASPDYRKFWADLASGEFSAGEYKRFGKGGKEVWINASYNPIFDADGNPYKVVKFATDITAAKDVEKEVTRIANEFAGMSTDLSDQAQSVAAGAQSLGCTTEEISASVEELSASIDAIAQNSNHSDEIAQKTKSEADQGAKAIERSIEAMDLINASSEEISEIVKTISEIASQTNLLAFNAAIEAARAGEHGLGFSVVADEVRKLAERSSQSTKEISKLINETVKRVAMGSDVSREAGAAFEKILTGISDTTDSISQISVAANEQQTAARDVSEAIQTIVDASEQSVISADAIAAATEELNAGAHSLKSEVAKLAAD</sequence>
<evidence type="ECO:0000313" key="6">
    <source>
        <dbReference type="Proteomes" id="UP000225972"/>
    </source>
</evidence>
<keyword evidence="6" id="KW-1185">Reference proteome</keyword>
<feature type="domain" description="PAC" evidence="4">
    <location>
        <begin position="213"/>
        <end position="265"/>
    </location>
</feature>
<name>A0A238JFW8_9RHOB</name>
<dbReference type="InterPro" id="IPR035965">
    <property type="entry name" value="PAS-like_dom_sf"/>
</dbReference>
<dbReference type="OrthoDB" id="9765776at2"/>
<dbReference type="SUPFAM" id="SSF55785">
    <property type="entry name" value="PYP-like sensor domain (PAS domain)"/>
    <property type="match status" value="4"/>
</dbReference>
<dbReference type="Proteomes" id="UP000225972">
    <property type="component" value="Unassembled WGS sequence"/>
</dbReference>
<dbReference type="GO" id="GO:0007165">
    <property type="term" value="P:signal transduction"/>
    <property type="evidence" value="ECO:0007669"/>
    <property type="project" value="UniProtKB-KW"/>
</dbReference>
<organism evidence="5 6">
    <name type="scientific">Pelagimonas phthalicica</name>
    <dbReference type="NCBI Taxonomy" id="1037362"/>
    <lineage>
        <taxon>Bacteria</taxon>
        <taxon>Pseudomonadati</taxon>
        <taxon>Pseudomonadota</taxon>
        <taxon>Alphaproteobacteria</taxon>
        <taxon>Rhodobacterales</taxon>
        <taxon>Roseobacteraceae</taxon>
        <taxon>Pelagimonas</taxon>
    </lineage>
</organism>
<dbReference type="SUPFAM" id="SSF58104">
    <property type="entry name" value="Methyl-accepting chemotaxis protein (MCP) signaling domain"/>
    <property type="match status" value="1"/>
</dbReference>
<dbReference type="AlphaFoldDB" id="A0A238JFW8"/>
<protein>
    <submittedName>
        <fullName evidence="5">Biofilm dispersion protein BdlA</fullName>
    </submittedName>
</protein>
<dbReference type="Gene3D" id="3.30.450.20">
    <property type="entry name" value="PAS domain"/>
    <property type="match status" value="4"/>
</dbReference>
<dbReference type="InterPro" id="IPR001610">
    <property type="entry name" value="PAC"/>
</dbReference>
<dbReference type="GO" id="GO:0006935">
    <property type="term" value="P:chemotaxis"/>
    <property type="evidence" value="ECO:0007669"/>
    <property type="project" value="InterPro"/>
</dbReference>
<dbReference type="RefSeq" id="WP_099247224.1">
    <property type="nucleotide sequence ID" value="NZ_FXXP01000002.1"/>
</dbReference>
<gene>
    <name evidence="5" type="primary">bdlA</name>
    <name evidence="5" type="ORF">TRP8649_03438</name>
</gene>
<dbReference type="InterPro" id="IPR000700">
    <property type="entry name" value="PAS-assoc_C"/>
</dbReference>
<feature type="domain" description="PAS" evidence="3">
    <location>
        <begin position="15"/>
        <end position="62"/>
    </location>
</feature>